<evidence type="ECO:0000313" key="1">
    <source>
        <dbReference type="EMBL" id="MFE8702771.1"/>
    </source>
</evidence>
<keyword evidence="2" id="KW-1185">Reference proteome</keyword>
<comment type="caution">
    <text evidence="1">The sequence shown here is derived from an EMBL/GenBank/DDBJ whole genome shotgun (WGS) entry which is preliminary data.</text>
</comment>
<dbReference type="EMBL" id="JBIACK010000011">
    <property type="protein sequence ID" value="MFE8702771.1"/>
    <property type="molecule type" value="Genomic_DNA"/>
</dbReference>
<dbReference type="Proteomes" id="UP001601059">
    <property type="component" value="Unassembled WGS sequence"/>
</dbReference>
<evidence type="ECO:0000313" key="2">
    <source>
        <dbReference type="Proteomes" id="UP001601059"/>
    </source>
</evidence>
<dbReference type="RefSeq" id="WP_389362730.1">
    <property type="nucleotide sequence ID" value="NZ_JBIACK010000011.1"/>
</dbReference>
<protein>
    <submittedName>
        <fullName evidence="1">DUF3231 family protein</fullName>
    </submittedName>
</protein>
<accession>A0ABW6KET9</accession>
<sequence length="334" mass="37316">MSTIHSSELSSSELCMLWTTYVEDSLALCVLNHFSSVVEDPDVNEIIQFAKKISSEHLVFIQGLFKKEEIPVPQGFSNHDWIEGAPRLFSDVFNLRYLGHMGRSGLCMYGAAKGTSSREDVRSFFTTCLNQASELYDRVTNMMLEKGVHVRSPMITYPKAVEFVENEHFLSPGFLSEKRPLLANEIAHLSLNIETNSIGMTLLLGFAQCTQDEETKKYITRGFEIAKKATEVFSSILRTQNIPAPGTWDSTVTDSTVPPFSDKLMLFHVNMLTAMGIGNYGMAMGASMRLDLGAQYGRLLAESGKYAEDGANLMIKKGWLEKPPQALDRDKLIK</sequence>
<dbReference type="InterPro" id="IPR021617">
    <property type="entry name" value="DUF3231"/>
</dbReference>
<proteinExistence type="predicted"/>
<organism evidence="1 2">
    <name type="scientific">Cytobacillus spartinae</name>
    <dbReference type="NCBI Taxonomy" id="3299023"/>
    <lineage>
        <taxon>Bacteria</taxon>
        <taxon>Bacillati</taxon>
        <taxon>Bacillota</taxon>
        <taxon>Bacilli</taxon>
        <taxon>Bacillales</taxon>
        <taxon>Bacillaceae</taxon>
        <taxon>Cytobacillus</taxon>
    </lineage>
</organism>
<gene>
    <name evidence="1" type="ORF">ACFYKX_19390</name>
</gene>
<dbReference type="Pfam" id="PF11553">
    <property type="entry name" value="DUF3231"/>
    <property type="match status" value="2"/>
</dbReference>
<dbReference type="Gene3D" id="1.20.1260.10">
    <property type="match status" value="2"/>
</dbReference>
<dbReference type="InterPro" id="IPR012347">
    <property type="entry name" value="Ferritin-like"/>
</dbReference>
<reference evidence="1 2" key="1">
    <citation type="submission" date="2024-08" db="EMBL/GenBank/DDBJ databases">
        <title>Two novel Cytobacillus novel species.</title>
        <authorList>
            <person name="Liu G."/>
        </authorList>
    </citation>
    <scope>NUCLEOTIDE SEQUENCE [LARGE SCALE GENOMIC DNA]</scope>
    <source>
        <strain evidence="1 2">FJAT-54145</strain>
    </source>
</reference>
<name>A0ABW6KET9_9BACI</name>